<dbReference type="Pfam" id="PF24840">
    <property type="entry name" value="NTF2_SigF"/>
    <property type="match status" value="1"/>
</dbReference>
<keyword evidence="1" id="KW-1133">Transmembrane helix</keyword>
<feature type="domain" description="SigF-like NTF2-like" evidence="2">
    <location>
        <begin position="1"/>
        <end position="151"/>
    </location>
</feature>
<dbReference type="PANTHER" id="PTHR35393">
    <property type="entry name" value="CHROMOSOME 1, WHOLE GENOME SHOTGUN SEQUENCE"/>
    <property type="match status" value="1"/>
</dbReference>
<reference evidence="3" key="1">
    <citation type="journal article" date="2023" name="Genome Biol. Evol.">
        <title>First Whole Genome Sequence and Flow Cytometry Genome Size Data for the Lichen-Forming Fungus Ramalina farinacea (Ascomycota).</title>
        <authorList>
            <person name="Llewellyn T."/>
            <person name="Mian S."/>
            <person name="Hill R."/>
            <person name="Leitch I.J."/>
            <person name="Gaya E."/>
        </authorList>
    </citation>
    <scope>NUCLEOTIDE SEQUENCE</scope>
    <source>
        <strain evidence="3">LIQ254RAFAR</strain>
    </source>
</reference>
<dbReference type="AlphaFoldDB" id="A0AA43QKR6"/>
<evidence type="ECO:0000256" key="1">
    <source>
        <dbReference type="SAM" id="Phobius"/>
    </source>
</evidence>
<dbReference type="Proteomes" id="UP001161017">
    <property type="component" value="Unassembled WGS sequence"/>
</dbReference>
<evidence type="ECO:0000259" key="2">
    <source>
        <dbReference type="Pfam" id="PF24840"/>
    </source>
</evidence>
<dbReference type="PANTHER" id="PTHR35393:SF1">
    <property type="entry name" value="SNOAL-LIKE DOMAIN-CONTAINING PROTEIN"/>
    <property type="match status" value="1"/>
</dbReference>
<dbReference type="InterPro" id="IPR057514">
    <property type="entry name" value="NTF2_SigF"/>
</dbReference>
<name>A0AA43QKR6_9LECA</name>
<keyword evidence="1" id="KW-0812">Transmembrane</keyword>
<evidence type="ECO:0000313" key="3">
    <source>
        <dbReference type="EMBL" id="MDI1487434.1"/>
    </source>
</evidence>
<protein>
    <recommendedName>
        <fullName evidence="2">SigF-like NTF2-like domain-containing protein</fullName>
    </recommendedName>
</protein>
<keyword evidence="1" id="KW-0472">Membrane</keyword>
<keyword evidence="4" id="KW-1185">Reference proteome</keyword>
<gene>
    <name evidence="3" type="ORF">OHK93_006704</name>
</gene>
<accession>A0AA43QKR6</accession>
<sequence length="178" mass="19986">MEDPPREISQIIHLLTTSPPSLQRTTLERYFLPSASFSHPFCRAPSFEGSRYLIWCIYRWYKILSPHITLEVDSIAYDPSNLILYVSMHQLDEGARVGVWRGGRERYFIKKQEDLYQVGEFVKFVSLFGVGGVVVAVAQFVATGLCVLGAWAGWPVSWVEENLLRPGSGGRGMGKGAT</sequence>
<feature type="transmembrane region" description="Helical" evidence="1">
    <location>
        <begin position="121"/>
        <end position="154"/>
    </location>
</feature>
<proteinExistence type="predicted"/>
<evidence type="ECO:0000313" key="4">
    <source>
        <dbReference type="Proteomes" id="UP001161017"/>
    </source>
</evidence>
<organism evidence="3 4">
    <name type="scientific">Ramalina farinacea</name>
    <dbReference type="NCBI Taxonomy" id="258253"/>
    <lineage>
        <taxon>Eukaryota</taxon>
        <taxon>Fungi</taxon>
        <taxon>Dikarya</taxon>
        <taxon>Ascomycota</taxon>
        <taxon>Pezizomycotina</taxon>
        <taxon>Lecanoromycetes</taxon>
        <taxon>OSLEUM clade</taxon>
        <taxon>Lecanoromycetidae</taxon>
        <taxon>Lecanorales</taxon>
        <taxon>Lecanorineae</taxon>
        <taxon>Ramalinaceae</taxon>
        <taxon>Ramalina</taxon>
    </lineage>
</organism>
<comment type="caution">
    <text evidence="3">The sequence shown here is derived from an EMBL/GenBank/DDBJ whole genome shotgun (WGS) entry which is preliminary data.</text>
</comment>
<dbReference type="EMBL" id="JAPUFD010000005">
    <property type="protein sequence ID" value="MDI1487434.1"/>
    <property type="molecule type" value="Genomic_DNA"/>
</dbReference>